<evidence type="ECO:0000313" key="1">
    <source>
        <dbReference type="EMBL" id="KAK3590485.1"/>
    </source>
</evidence>
<reference evidence="1" key="1">
    <citation type="journal article" date="2021" name="Genome Biol. Evol.">
        <title>A High-Quality Reference Genome for a Parasitic Bivalve with Doubly Uniparental Inheritance (Bivalvia: Unionida).</title>
        <authorList>
            <person name="Smith C.H."/>
        </authorList>
    </citation>
    <scope>NUCLEOTIDE SEQUENCE</scope>
    <source>
        <strain evidence="1">CHS0354</strain>
    </source>
</reference>
<comment type="caution">
    <text evidence="1">The sequence shown here is derived from an EMBL/GenBank/DDBJ whole genome shotgun (WGS) entry which is preliminary data.</text>
</comment>
<name>A0AAE0SFN5_9BIVA</name>
<dbReference type="Proteomes" id="UP001195483">
    <property type="component" value="Unassembled WGS sequence"/>
</dbReference>
<accession>A0AAE0SFN5</accession>
<gene>
    <name evidence="1" type="ORF">CHS0354_015473</name>
</gene>
<sequence>MRDTPFKTGFLQPGVDNSRRFTVGSQRRIVGAQLGKRSGLPHRIDRSGAILKVKIVQIACDMDYEAMQTTLYFLSLRATVCGQIGLMCFRISNA</sequence>
<keyword evidence="2" id="KW-1185">Reference proteome</keyword>
<proteinExistence type="predicted"/>
<reference evidence="1" key="3">
    <citation type="submission" date="2023-05" db="EMBL/GenBank/DDBJ databases">
        <authorList>
            <person name="Smith C.H."/>
        </authorList>
    </citation>
    <scope>NUCLEOTIDE SEQUENCE</scope>
    <source>
        <strain evidence="1">CHS0354</strain>
        <tissue evidence="1">Mantle</tissue>
    </source>
</reference>
<reference evidence="1" key="2">
    <citation type="journal article" date="2021" name="Genome Biol. Evol.">
        <title>Developing a high-quality reference genome for a parasitic bivalve with doubly uniparental inheritance (Bivalvia: Unionida).</title>
        <authorList>
            <person name="Smith C.H."/>
        </authorList>
    </citation>
    <scope>NUCLEOTIDE SEQUENCE</scope>
    <source>
        <strain evidence="1">CHS0354</strain>
        <tissue evidence="1">Mantle</tissue>
    </source>
</reference>
<dbReference type="AlphaFoldDB" id="A0AAE0SFN5"/>
<evidence type="ECO:0000313" key="2">
    <source>
        <dbReference type="Proteomes" id="UP001195483"/>
    </source>
</evidence>
<dbReference type="EMBL" id="JAEAOA010000959">
    <property type="protein sequence ID" value="KAK3590485.1"/>
    <property type="molecule type" value="Genomic_DNA"/>
</dbReference>
<organism evidence="1 2">
    <name type="scientific">Potamilus streckersoni</name>
    <dbReference type="NCBI Taxonomy" id="2493646"/>
    <lineage>
        <taxon>Eukaryota</taxon>
        <taxon>Metazoa</taxon>
        <taxon>Spiralia</taxon>
        <taxon>Lophotrochozoa</taxon>
        <taxon>Mollusca</taxon>
        <taxon>Bivalvia</taxon>
        <taxon>Autobranchia</taxon>
        <taxon>Heteroconchia</taxon>
        <taxon>Palaeoheterodonta</taxon>
        <taxon>Unionida</taxon>
        <taxon>Unionoidea</taxon>
        <taxon>Unionidae</taxon>
        <taxon>Ambleminae</taxon>
        <taxon>Lampsilini</taxon>
        <taxon>Potamilus</taxon>
    </lineage>
</organism>
<protein>
    <submittedName>
        <fullName evidence="1">Uncharacterized protein</fullName>
    </submittedName>
</protein>